<gene>
    <name evidence="2" type="ORF">H4K34_05025</name>
</gene>
<sequence length="182" mass="20865">MQNSYLLKPKITFSGFSFWIGLMLLLLALYGLAFSFDPSLKVISGILLVPGIVLCLSIQYTQLNFTEKTAVCYLKLFIFKIKLSKTPLDDCEQVSLRLYRDNQTMQMLSISSQVITREFELYLKDLDGSDLLIAESTDYQEALEILNILSEGLGLPAVNEYEIWKSKRMKTRRPKDQGTKNR</sequence>
<keyword evidence="1" id="KW-1133">Transmembrane helix</keyword>
<evidence type="ECO:0000313" key="2">
    <source>
        <dbReference type="EMBL" id="QNR25206.1"/>
    </source>
</evidence>
<reference evidence="2 3" key="1">
    <citation type="submission" date="2020-08" db="EMBL/GenBank/DDBJ databases">
        <title>Croceimicrobium hydrocarbonivorans gen. nov., sp. nov., a novel marine bacterium isolated from a bacterial consortium that degrades polyethylene terephthalate.</title>
        <authorList>
            <person name="Liu R."/>
        </authorList>
    </citation>
    <scope>NUCLEOTIDE SEQUENCE [LARGE SCALE GENOMIC DNA]</scope>
    <source>
        <strain evidence="2 3">A20-9</strain>
    </source>
</reference>
<dbReference type="EMBL" id="CP060139">
    <property type="protein sequence ID" value="QNR25206.1"/>
    <property type="molecule type" value="Genomic_DNA"/>
</dbReference>
<dbReference type="Proteomes" id="UP000516305">
    <property type="component" value="Chromosome"/>
</dbReference>
<dbReference type="KEGG" id="chyd:H4K34_05025"/>
<keyword evidence="3" id="KW-1185">Reference proteome</keyword>
<keyword evidence="1" id="KW-0812">Transmembrane</keyword>
<accession>A0A7H0VHK8</accession>
<dbReference type="RefSeq" id="WP_210759732.1">
    <property type="nucleotide sequence ID" value="NZ_CP060139.1"/>
</dbReference>
<proteinExistence type="predicted"/>
<name>A0A7H0VHK8_9FLAO</name>
<organism evidence="2 3">
    <name type="scientific">Croceimicrobium hydrocarbonivorans</name>
    <dbReference type="NCBI Taxonomy" id="2761580"/>
    <lineage>
        <taxon>Bacteria</taxon>
        <taxon>Pseudomonadati</taxon>
        <taxon>Bacteroidota</taxon>
        <taxon>Flavobacteriia</taxon>
        <taxon>Flavobacteriales</taxon>
        <taxon>Owenweeksiaceae</taxon>
        <taxon>Croceimicrobium</taxon>
    </lineage>
</organism>
<feature type="transmembrane region" description="Helical" evidence="1">
    <location>
        <begin position="12"/>
        <end position="36"/>
    </location>
</feature>
<evidence type="ECO:0000256" key="1">
    <source>
        <dbReference type="SAM" id="Phobius"/>
    </source>
</evidence>
<keyword evidence="1" id="KW-0472">Membrane</keyword>
<feature type="transmembrane region" description="Helical" evidence="1">
    <location>
        <begin position="42"/>
        <end position="60"/>
    </location>
</feature>
<dbReference type="AlphaFoldDB" id="A0A7H0VHK8"/>
<evidence type="ECO:0000313" key="3">
    <source>
        <dbReference type="Proteomes" id="UP000516305"/>
    </source>
</evidence>
<protein>
    <submittedName>
        <fullName evidence="2">Uncharacterized protein</fullName>
    </submittedName>
</protein>